<evidence type="ECO:0000313" key="3">
    <source>
        <dbReference type="Proteomes" id="UP000786989"/>
    </source>
</evidence>
<dbReference type="EMBL" id="DYWI01000051">
    <property type="protein sequence ID" value="HJF65138.1"/>
    <property type="molecule type" value="Genomic_DNA"/>
</dbReference>
<dbReference type="Proteomes" id="UP000786989">
    <property type="component" value="Unassembled WGS sequence"/>
</dbReference>
<feature type="non-terminal residue" evidence="2">
    <location>
        <position position="1"/>
    </location>
</feature>
<accession>A0A9D2UW49</accession>
<feature type="compositionally biased region" description="Basic and acidic residues" evidence="1">
    <location>
        <begin position="130"/>
        <end position="141"/>
    </location>
</feature>
<proteinExistence type="predicted"/>
<organism evidence="2 3">
    <name type="scientific">Slackia equolifaciens</name>
    <dbReference type="NCBI Taxonomy" id="498718"/>
    <lineage>
        <taxon>Bacteria</taxon>
        <taxon>Bacillati</taxon>
        <taxon>Actinomycetota</taxon>
        <taxon>Coriobacteriia</taxon>
        <taxon>Eggerthellales</taxon>
        <taxon>Eggerthellaceae</taxon>
        <taxon>Slackia</taxon>
    </lineage>
</organism>
<evidence type="ECO:0000313" key="2">
    <source>
        <dbReference type="EMBL" id="HJF65138.1"/>
    </source>
</evidence>
<comment type="caution">
    <text evidence="2">The sequence shown here is derived from an EMBL/GenBank/DDBJ whole genome shotgun (WGS) entry which is preliminary data.</text>
</comment>
<feature type="region of interest" description="Disordered" evidence="1">
    <location>
        <begin position="121"/>
        <end position="141"/>
    </location>
</feature>
<evidence type="ECO:0000256" key="1">
    <source>
        <dbReference type="SAM" id="MobiDB-lite"/>
    </source>
</evidence>
<dbReference type="AlphaFoldDB" id="A0A9D2UW49"/>
<reference evidence="2" key="2">
    <citation type="submission" date="2021-09" db="EMBL/GenBank/DDBJ databases">
        <authorList>
            <person name="Gilroy R."/>
        </authorList>
    </citation>
    <scope>NUCLEOTIDE SEQUENCE</scope>
    <source>
        <strain evidence="2">ChiGjej6B6-11269</strain>
    </source>
</reference>
<sequence length="141" mass="17256">PIMDECDVREYWKENHLNPKWYPYIHHEQEELGVYKHLHDTLLMHGIDQETYKKLTRQERWKLKRDLDHMTTKILRHYLHQGELIERIEYRQGMEWQTEDDVIDTLLPYLEDIGLATIEPWEPDDTPDPFAEKYKDIPLAE</sequence>
<protein>
    <submittedName>
        <fullName evidence="2">Uncharacterized protein</fullName>
    </submittedName>
</protein>
<gene>
    <name evidence="2" type="ORF">K8U77_03335</name>
</gene>
<reference evidence="2" key="1">
    <citation type="journal article" date="2021" name="PeerJ">
        <title>Extensive microbial diversity within the chicken gut microbiome revealed by metagenomics and culture.</title>
        <authorList>
            <person name="Gilroy R."/>
            <person name="Ravi A."/>
            <person name="Getino M."/>
            <person name="Pursley I."/>
            <person name="Horton D.L."/>
            <person name="Alikhan N.F."/>
            <person name="Baker D."/>
            <person name="Gharbi K."/>
            <person name="Hall N."/>
            <person name="Watson M."/>
            <person name="Adriaenssens E.M."/>
            <person name="Foster-Nyarko E."/>
            <person name="Jarju S."/>
            <person name="Secka A."/>
            <person name="Antonio M."/>
            <person name="Oren A."/>
            <person name="Chaudhuri R.R."/>
            <person name="La Ragione R."/>
            <person name="Hildebrand F."/>
            <person name="Pallen M.J."/>
        </authorList>
    </citation>
    <scope>NUCLEOTIDE SEQUENCE</scope>
    <source>
        <strain evidence="2">ChiGjej6B6-11269</strain>
    </source>
</reference>
<name>A0A9D2UW49_9ACTN</name>